<feature type="compositionally biased region" description="Basic and acidic residues" evidence="1">
    <location>
        <begin position="17"/>
        <end position="29"/>
    </location>
</feature>
<reference evidence="2" key="1">
    <citation type="journal article" date="2013" name="Nature">
        <title>The genomes of four tapeworm species reveal adaptations to parasitism.</title>
        <authorList>
            <person name="Tsai I.J."/>
            <person name="Zarowiecki M."/>
            <person name="Holroyd N."/>
            <person name="Garciarrubio A."/>
            <person name="Sanchez-Flores A."/>
            <person name="Brooks K.L."/>
            <person name="Tracey A."/>
            <person name="Bobes R.J."/>
            <person name="Fragoso G."/>
            <person name="Sciutto E."/>
            <person name="Aslett M."/>
            <person name="Beasley H."/>
            <person name="Bennett H.M."/>
            <person name="Cai J."/>
            <person name="Camicia F."/>
            <person name="Clark R."/>
            <person name="Cucher M."/>
            <person name="De Silva N."/>
            <person name="Day T.A."/>
            <person name="Deplazes P."/>
            <person name="Estrada K."/>
            <person name="Fernandez C."/>
            <person name="Holland P.W."/>
            <person name="Hou J."/>
            <person name="Hu S."/>
            <person name="Huckvale T."/>
            <person name="Hung S.S."/>
            <person name="Kamenetzky L."/>
            <person name="Keane J.A."/>
            <person name="Kiss F."/>
            <person name="Koziol U."/>
            <person name="Lambert O."/>
            <person name="Liu K."/>
            <person name="Luo X."/>
            <person name="Luo Y."/>
            <person name="Macchiaroli N."/>
            <person name="Nichol S."/>
            <person name="Paps J."/>
            <person name="Parkinson J."/>
            <person name="Pouchkina-Stantcheva N."/>
            <person name="Riddiford N."/>
            <person name="Rosenzvit M."/>
            <person name="Salinas G."/>
            <person name="Wasmuth J.D."/>
            <person name="Zamanian M."/>
            <person name="Zheng Y."/>
            <person name="Cai X."/>
            <person name="Soberon X."/>
            <person name="Olson P.D."/>
            <person name="Laclette J.P."/>
            <person name="Brehm K."/>
            <person name="Berriman M."/>
            <person name="Garciarrubio A."/>
            <person name="Bobes R.J."/>
            <person name="Fragoso G."/>
            <person name="Sanchez-Flores A."/>
            <person name="Estrada K."/>
            <person name="Cevallos M.A."/>
            <person name="Morett E."/>
            <person name="Gonzalez V."/>
            <person name="Portillo T."/>
            <person name="Ochoa-Leyva A."/>
            <person name="Jose M.V."/>
            <person name="Sciutto E."/>
            <person name="Landa A."/>
            <person name="Jimenez L."/>
            <person name="Valdes V."/>
            <person name="Carrero J.C."/>
            <person name="Larralde C."/>
            <person name="Morales-Montor J."/>
            <person name="Limon-Lason J."/>
            <person name="Soberon X."/>
            <person name="Laclette J.P."/>
        </authorList>
    </citation>
    <scope>NUCLEOTIDE SEQUENCE [LARGE SCALE GENOMIC DNA]</scope>
</reference>
<keyword evidence="3" id="KW-1185">Reference proteome</keyword>
<dbReference type="EMBL" id="LN902843">
    <property type="protein sequence ID" value="CDS37748.1"/>
    <property type="molecule type" value="Genomic_DNA"/>
</dbReference>
<organism evidence="2 3">
    <name type="scientific">Echinococcus multilocularis</name>
    <name type="common">Fox tapeworm</name>
    <dbReference type="NCBI Taxonomy" id="6211"/>
    <lineage>
        <taxon>Eukaryota</taxon>
        <taxon>Metazoa</taxon>
        <taxon>Spiralia</taxon>
        <taxon>Lophotrochozoa</taxon>
        <taxon>Platyhelminthes</taxon>
        <taxon>Cestoda</taxon>
        <taxon>Eucestoda</taxon>
        <taxon>Cyclophyllidea</taxon>
        <taxon>Taeniidae</taxon>
        <taxon>Echinococcus</taxon>
    </lineage>
</organism>
<feature type="region of interest" description="Disordered" evidence="1">
    <location>
        <begin position="1"/>
        <end position="31"/>
    </location>
</feature>
<evidence type="ECO:0000313" key="2">
    <source>
        <dbReference type="EMBL" id="CDS37748.1"/>
    </source>
</evidence>
<protein>
    <submittedName>
        <fullName evidence="2">Uncharacterized protein</fullName>
    </submittedName>
</protein>
<reference evidence="2" key="2">
    <citation type="submission" date="2015-11" db="EMBL/GenBank/DDBJ databases">
        <authorList>
            <person name="Zhang Y."/>
            <person name="Guo Z."/>
        </authorList>
    </citation>
    <scope>NUCLEOTIDE SEQUENCE</scope>
</reference>
<dbReference type="Proteomes" id="UP000017246">
    <property type="component" value="Unassembled WGS sequence"/>
</dbReference>
<dbReference type="AlphaFoldDB" id="A0A068Y3M0"/>
<name>A0A068Y3M0_ECHMU</name>
<gene>
    <name evidence="2" type="ORF">EmuJ_000502200</name>
</gene>
<proteinExistence type="predicted"/>
<accession>A0A068Y3M0</accession>
<feature type="compositionally biased region" description="Polar residues" evidence="1">
    <location>
        <begin position="1"/>
        <end position="10"/>
    </location>
</feature>
<evidence type="ECO:0000256" key="1">
    <source>
        <dbReference type="SAM" id="MobiDB-lite"/>
    </source>
</evidence>
<sequence length="113" mass="12744">MQTKWNQFTDHPSPPEQKLRGHPLTDGDNHTGNTCQVVRPVSVLWLWKCSSLQHSTPARQHDLWAMPIDLISSVRQYYFSFHTTTPALDAFKGDSSVVLAAAESKPDLKAQFP</sequence>
<evidence type="ECO:0000313" key="3">
    <source>
        <dbReference type="Proteomes" id="UP000017246"/>
    </source>
</evidence>